<comment type="similarity">
    <text evidence="1 4">Belongs to the UPP synthase family.</text>
</comment>
<dbReference type="NCBIfam" id="TIGR00055">
    <property type="entry name" value="uppS"/>
    <property type="match status" value="1"/>
</dbReference>
<evidence type="ECO:0000256" key="2">
    <source>
        <dbReference type="ARBA" id="ARBA00022679"/>
    </source>
</evidence>
<accession>A0AAV5RCB6</accession>
<dbReference type="HAMAP" id="MF_01139">
    <property type="entry name" value="ISPT"/>
    <property type="match status" value="1"/>
</dbReference>
<dbReference type="CDD" id="cd00475">
    <property type="entry name" value="Cis_IPPS"/>
    <property type="match status" value="1"/>
</dbReference>
<sequence>MDWIWTFPVIKEIGEWSAQLISKAISTGSVPNHIAFIMDGNRTFARQKLSGINEGHAAGFDSMTNILGVCYKSGVRCATVFAFSTENFKRSNNEINALMELAKNKMKIVSNKGELCEKYGVKIRIIGDLSLVSDDVKNALLKVEKDTEKYNYAILNVCFCYTSRADIVQSMYKNILNGDSNNITEESISNDMWTGPSNCPKADLIIRTAGVRRLSDFLLWEASDSSTIEFIDVLWPEFGVFEMLKILIKWPLRKGPGIRDRDRDSDRDRDIYIDNK</sequence>
<dbReference type="Pfam" id="PF01255">
    <property type="entry name" value="Prenyltransf"/>
    <property type="match status" value="1"/>
</dbReference>
<dbReference type="InterPro" id="IPR036424">
    <property type="entry name" value="UPP_synth-like_sf"/>
</dbReference>
<dbReference type="EMBL" id="BTGB01000009">
    <property type="protein sequence ID" value="GMM48803.1"/>
    <property type="molecule type" value="Genomic_DNA"/>
</dbReference>
<dbReference type="Proteomes" id="UP001378960">
    <property type="component" value="Unassembled WGS sequence"/>
</dbReference>
<dbReference type="Gene3D" id="3.40.1180.10">
    <property type="entry name" value="Decaprenyl diphosphate synthase-like"/>
    <property type="match status" value="1"/>
</dbReference>
<dbReference type="SUPFAM" id="SSF64005">
    <property type="entry name" value="Undecaprenyl diphosphate synthase"/>
    <property type="match status" value="1"/>
</dbReference>
<dbReference type="PANTHER" id="PTHR10291">
    <property type="entry name" value="DEHYDRODOLICHYL DIPHOSPHATE SYNTHASE FAMILY MEMBER"/>
    <property type="match status" value="1"/>
</dbReference>
<reference evidence="5 6" key="1">
    <citation type="journal article" date="2023" name="Elife">
        <title>Identification of key yeast species and microbe-microbe interactions impacting larval growth of Drosophila in the wild.</title>
        <authorList>
            <person name="Mure A."/>
            <person name="Sugiura Y."/>
            <person name="Maeda R."/>
            <person name="Honda K."/>
            <person name="Sakurai N."/>
            <person name="Takahashi Y."/>
            <person name="Watada M."/>
            <person name="Katoh T."/>
            <person name="Gotoh A."/>
            <person name="Gotoh Y."/>
            <person name="Taniguchi I."/>
            <person name="Nakamura K."/>
            <person name="Hayashi T."/>
            <person name="Katayama T."/>
            <person name="Uemura T."/>
            <person name="Hattori Y."/>
        </authorList>
    </citation>
    <scope>NUCLEOTIDE SEQUENCE [LARGE SCALE GENOMIC DNA]</scope>
    <source>
        <strain evidence="5 6">PK-24</strain>
    </source>
</reference>
<dbReference type="PROSITE" id="PS01066">
    <property type="entry name" value="UPP_SYNTHASE"/>
    <property type="match status" value="1"/>
</dbReference>
<dbReference type="EC" id="2.5.1.-" evidence="4"/>
<dbReference type="GO" id="GO:0045547">
    <property type="term" value="F:ditrans,polycis-polyprenyl diphosphate synthase [(2E,6E)-farnesyl diphosphate specific] activity"/>
    <property type="evidence" value="ECO:0007669"/>
    <property type="project" value="TreeGrafter"/>
</dbReference>
<gene>
    <name evidence="5" type="ORF">DAPK24_054010</name>
</gene>
<dbReference type="PANTHER" id="PTHR10291:SF43">
    <property type="entry name" value="DEHYDRODOLICHYL DIPHOSPHATE SYNTHASE COMPLEX SUBUNIT DHDDS"/>
    <property type="match status" value="1"/>
</dbReference>
<evidence type="ECO:0000256" key="1">
    <source>
        <dbReference type="ARBA" id="ARBA00005432"/>
    </source>
</evidence>
<dbReference type="FunFam" id="3.40.1180.10:FF:000005">
    <property type="entry name" value="Alkyl transferase"/>
    <property type="match status" value="1"/>
</dbReference>
<dbReference type="GO" id="GO:0016094">
    <property type="term" value="P:polyprenol biosynthetic process"/>
    <property type="evidence" value="ECO:0007669"/>
    <property type="project" value="TreeGrafter"/>
</dbReference>
<comment type="caution">
    <text evidence="5">The sequence shown here is derived from an EMBL/GenBank/DDBJ whole genome shotgun (WGS) entry which is preliminary data.</text>
</comment>
<organism evidence="5 6">
    <name type="scientific">Pichia kluyveri</name>
    <name type="common">Yeast</name>
    <dbReference type="NCBI Taxonomy" id="36015"/>
    <lineage>
        <taxon>Eukaryota</taxon>
        <taxon>Fungi</taxon>
        <taxon>Dikarya</taxon>
        <taxon>Ascomycota</taxon>
        <taxon>Saccharomycotina</taxon>
        <taxon>Pichiomycetes</taxon>
        <taxon>Pichiales</taxon>
        <taxon>Pichiaceae</taxon>
        <taxon>Pichia</taxon>
    </lineage>
</organism>
<evidence type="ECO:0000256" key="4">
    <source>
        <dbReference type="RuleBase" id="RU363018"/>
    </source>
</evidence>
<dbReference type="InterPro" id="IPR001441">
    <property type="entry name" value="UPP_synth-like"/>
</dbReference>
<dbReference type="GO" id="GO:0005811">
    <property type="term" value="C:lipid droplet"/>
    <property type="evidence" value="ECO:0007669"/>
    <property type="project" value="TreeGrafter"/>
</dbReference>
<dbReference type="InterPro" id="IPR018520">
    <property type="entry name" value="UPP_synth-like_CS"/>
</dbReference>
<dbReference type="GO" id="GO:1904423">
    <property type="term" value="C:dehydrodolichyl diphosphate synthase complex"/>
    <property type="evidence" value="ECO:0007669"/>
    <property type="project" value="TreeGrafter"/>
</dbReference>
<evidence type="ECO:0000313" key="5">
    <source>
        <dbReference type="EMBL" id="GMM48803.1"/>
    </source>
</evidence>
<keyword evidence="3" id="KW-0460">Magnesium</keyword>
<dbReference type="GO" id="GO:0016020">
    <property type="term" value="C:membrane"/>
    <property type="evidence" value="ECO:0007669"/>
    <property type="project" value="TreeGrafter"/>
</dbReference>
<proteinExistence type="inferred from homology"/>
<keyword evidence="6" id="KW-1185">Reference proteome</keyword>
<name>A0AAV5RCB6_PICKL</name>
<evidence type="ECO:0000313" key="6">
    <source>
        <dbReference type="Proteomes" id="UP001378960"/>
    </source>
</evidence>
<keyword evidence="2 4" id="KW-0808">Transferase</keyword>
<evidence type="ECO:0000256" key="3">
    <source>
        <dbReference type="ARBA" id="ARBA00022842"/>
    </source>
</evidence>
<protein>
    <recommendedName>
        <fullName evidence="4">Alkyl transferase</fullName>
        <ecNumber evidence="4">2.5.1.-</ecNumber>
    </recommendedName>
</protein>
<dbReference type="GO" id="GO:0005783">
    <property type="term" value="C:endoplasmic reticulum"/>
    <property type="evidence" value="ECO:0007669"/>
    <property type="project" value="TreeGrafter"/>
</dbReference>
<dbReference type="AlphaFoldDB" id="A0AAV5RCB6"/>